<gene>
    <name evidence="2" type="ORF">COT62_00125</name>
</gene>
<dbReference type="Proteomes" id="UP000231198">
    <property type="component" value="Unassembled WGS sequence"/>
</dbReference>
<keyword evidence="1" id="KW-0472">Membrane</keyword>
<dbReference type="Gene3D" id="2.60.40.10">
    <property type="entry name" value="Immunoglobulins"/>
    <property type="match status" value="1"/>
</dbReference>
<reference evidence="3" key="1">
    <citation type="submission" date="2017-09" db="EMBL/GenBank/DDBJ databases">
        <title>Depth-based differentiation of microbial function through sediment-hosted aquifers and enrichment of novel symbionts in the deep terrestrial subsurface.</title>
        <authorList>
            <person name="Probst A.J."/>
            <person name="Ladd B."/>
            <person name="Jarett J.K."/>
            <person name="Geller-Mcgrath D.E."/>
            <person name="Sieber C.M.K."/>
            <person name="Emerson J.B."/>
            <person name="Anantharaman K."/>
            <person name="Thomas B.C."/>
            <person name="Malmstrom R."/>
            <person name="Stieglmeier M."/>
            <person name="Klingl A."/>
            <person name="Woyke T."/>
            <person name="Ryan C.M."/>
            <person name="Banfield J.F."/>
        </authorList>
    </citation>
    <scope>NUCLEOTIDE SEQUENCE [LARGE SCALE GENOMIC DNA]</scope>
</reference>
<keyword evidence="1" id="KW-1133">Transmembrane helix</keyword>
<keyword evidence="1" id="KW-0812">Transmembrane</keyword>
<evidence type="ECO:0000313" key="2">
    <source>
        <dbReference type="EMBL" id="PIS16104.1"/>
    </source>
</evidence>
<dbReference type="EMBL" id="PEZG01000004">
    <property type="protein sequence ID" value="PIS16104.1"/>
    <property type="molecule type" value="Genomic_DNA"/>
</dbReference>
<protein>
    <submittedName>
        <fullName evidence="2">Uncharacterized protein</fullName>
    </submittedName>
</protein>
<organism evidence="2 3">
    <name type="scientific">Candidatus Roizmanbacteria bacterium CG09_land_8_20_14_0_10_41_9</name>
    <dbReference type="NCBI Taxonomy" id="1974850"/>
    <lineage>
        <taxon>Bacteria</taxon>
        <taxon>Candidatus Roizmaniibacteriota</taxon>
    </lineage>
</organism>
<evidence type="ECO:0000256" key="1">
    <source>
        <dbReference type="SAM" id="Phobius"/>
    </source>
</evidence>
<feature type="transmembrane region" description="Helical" evidence="1">
    <location>
        <begin position="12"/>
        <end position="40"/>
    </location>
</feature>
<accession>A0A2H0WTW5</accession>
<dbReference type="InterPro" id="IPR013783">
    <property type="entry name" value="Ig-like_fold"/>
</dbReference>
<comment type="caution">
    <text evidence="2">The sequence shown here is derived from an EMBL/GenBank/DDBJ whole genome shotgun (WGS) entry which is preliminary data.</text>
</comment>
<proteinExistence type="predicted"/>
<evidence type="ECO:0000313" key="3">
    <source>
        <dbReference type="Proteomes" id="UP000231198"/>
    </source>
</evidence>
<sequence>MKSRLQQHQNKRFTLTIILATLILISLLIFIFFVGIQLVLNASAFIANLTAKPQTSQVQNKSNSFYGKIDIDSIPTATNSAKIIVGGSVLNYDVLKFYINDQLVDEKSMSASDTFSEEIGDLEKGENEVYIIAVSKSTKKEQDSTRYTVIYKDEKPKLEIKEPPDESKTAKQEIRISGVTDKETYVRVNDSPVVVDAQGNFEASIRLKDGENKITIVTQDIAGNTESKTLTVTYQKED</sequence>
<name>A0A2H0WTW5_9BACT</name>
<dbReference type="Pfam" id="PF09136">
    <property type="entry name" value="Glucodextran_B"/>
    <property type="match status" value="1"/>
</dbReference>
<dbReference type="AlphaFoldDB" id="A0A2H0WTW5"/>